<dbReference type="UniPathway" id="UPA00252"/>
<dbReference type="InterPro" id="IPR005254">
    <property type="entry name" value="Heme_biosyn_assoc_TPR_pro"/>
</dbReference>
<evidence type="ECO:0000256" key="6">
    <source>
        <dbReference type="ARBA" id="ARBA00022692"/>
    </source>
</evidence>
<evidence type="ECO:0000256" key="1">
    <source>
        <dbReference type="ARBA" id="ARBA00002962"/>
    </source>
</evidence>
<keyword evidence="4" id="KW-1003">Cell membrane</keyword>
<protein>
    <submittedName>
        <fullName evidence="12">HemY protein</fullName>
    </submittedName>
</protein>
<dbReference type="PANTHER" id="PTHR14094">
    <property type="entry name" value="SIGNAL RECOGNITION PARTICLE 72"/>
    <property type="match status" value="1"/>
</dbReference>
<evidence type="ECO:0000256" key="5">
    <source>
        <dbReference type="ARBA" id="ARBA00022519"/>
    </source>
</evidence>
<keyword evidence="9" id="KW-0627">Porphyrin biosynthesis</keyword>
<reference evidence="12 13" key="1">
    <citation type="submission" date="2019-07" db="EMBL/GenBank/DDBJ databases">
        <title>Genomic Encyclopedia of Type Strains, Phase I: the one thousand microbial genomes (KMG-I) project.</title>
        <authorList>
            <person name="Kyrpides N."/>
        </authorList>
    </citation>
    <scope>NUCLEOTIDE SEQUENCE [LARGE SCALE GENOMIC DNA]</scope>
    <source>
        <strain evidence="12 13">DSM 375</strain>
    </source>
</reference>
<dbReference type="InterPro" id="IPR026270">
    <property type="entry name" value="SRP72"/>
</dbReference>
<dbReference type="AlphaFoldDB" id="A0A562J2V1"/>
<dbReference type="Proteomes" id="UP000319627">
    <property type="component" value="Unassembled WGS sequence"/>
</dbReference>
<dbReference type="PANTHER" id="PTHR14094:SF9">
    <property type="entry name" value="SIGNAL RECOGNITION PARTICLE SUBUNIT SRP72"/>
    <property type="match status" value="1"/>
</dbReference>
<proteinExistence type="predicted"/>
<evidence type="ECO:0000259" key="11">
    <source>
        <dbReference type="Pfam" id="PF07219"/>
    </source>
</evidence>
<dbReference type="GO" id="GO:0042168">
    <property type="term" value="P:heme metabolic process"/>
    <property type="evidence" value="ECO:0007669"/>
    <property type="project" value="InterPro"/>
</dbReference>
<keyword evidence="6 10" id="KW-0812">Transmembrane</keyword>
<feature type="transmembrane region" description="Helical" evidence="10">
    <location>
        <begin position="41"/>
        <end position="59"/>
    </location>
</feature>
<dbReference type="InterPro" id="IPR010817">
    <property type="entry name" value="HemY_N"/>
</dbReference>
<evidence type="ECO:0000256" key="10">
    <source>
        <dbReference type="SAM" id="Phobius"/>
    </source>
</evidence>
<evidence type="ECO:0000256" key="2">
    <source>
        <dbReference type="ARBA" id="ARBA00004429"/>
    </source>
</evidence>
<dbReference type="GO" id="GO:0006779">
    <property type="term" value="P:porphyrin-containing compound biosynthetic process"/>
    <property type="evidence" value="ECO:0007669"/>
    <property type="project" value="UniProtKB-KW"/>
</dbReference>
<dbReference type="RefSeq" id="WP_144570118.1">
    <property type="nucleotide sequence ID" value="NZ_VLKG01000001.1"/>
</dbReference>
<comment type="function">
    <text evidence="1">Involved in a late step of protoheme IX synthesis.</text>
</comment>
<feature type="domain" description="HemY N-terminal" evidence="11">
    <location>
        <begin position="27"/>
        <end position="131"/>
    </location>
</feature>
<dbReference type="GO" id="GO:0008312">
    <property type="term" value="F:7S RNA binding"/>
    <property type="evidence" value="ECO:0007669"/>
    <property type="project" value="TreeGrafter"/>
</dbReference>
<evidence type="ECO:0000313" key="13">
    <source>
        <dbReference type="Proteomes" id="UP000319627"/>
    </source>
</evidence>
<evidence type="ECO:0000256" key="8">
    <source>
        <dbReference type="ARBA" id="ARBA00023136"/>
    </source>
</evidence>
<comment type="subcellular location">
    <subcellularLocation>
        <location evidence="2">Cell inner membrane</location>
        <topology evidence="2">Multi-pass membrane protein</topology>
    </subcellularLocation>
</comment>
<dbReference type="Gene3D" id="1.25.40.10">
    <property type="entry name" value="Tetratricopeptide repeat domain"/>
    <property type="match status" value="2"/>
</dbReference>
<sequence>MIRLVFYFILLLAVVGGLGWGISQGTGYVLITFDQFRYESTLWVFLGLLFGLWLALFLLRRILKLLVVSGAVINPWSRRNRERRVRKAILAGQRELAEGRWSQALEHLTLAADNDTRPLVHYLGAARAANEIGKPDECDRLLARALNREPESALAVGLTRAQLLIERGDLSSARDSLSDLQREFPKHPQVLSLVHKLYLQLEDWEQLSKLLPELRRQKILSDVKLGDLEHLVWRSLLLQGAKHSANPEVQLTQYWQDMPVRLHSEASIVHAYASALIQIQQPEKALSVLTEALNQHKDSSLIELYGQVQASESMQQLLTAEQWQGDSNDSVLLLTLGRLSARNGLWDKARSYLEDSLRLAHRPETCAELARVMIQLGDQERGNQLFIESLAAQDRSLPVPQ</sequence>
<evidence type="ECO:0000256" key="9">
    <source>
        <dbReference type="ARBA" id="ARBA00023244"/>
    </source>
</evidence>
<organism evidence="12 13">
    <name type="scientific">Azomonas agilis</name>
    <dbReference type="NCBI Taxonomy" id="116849"/>
    <lineage>
        <taxon>Bacteria</taxon>
        <taxon>Pseudomonadati</taxon>
        <taxon>Pseudomonadota</taxon>
        <taxon>Gammaproteobacteria</taxon>
        <taxon>Pseudomonadales</taxon>
        <taxon>Pseudomonadaceae</taxon>
        <taxon>Azomonas</taxon>
    </lineage>
</organism>
<comment type="caution">
    <text evidence="12">The sequence shown here is derived from an EMBL/GenBank/DDBJ whole genome shotgun (WGS) entry which is preliminary data.</text>
</comment>
<name>A0A562J2V1_9GAMM</name>
<dbReference type="InterPro" id="IPR011990">
    <property type="entry name" value="TPR-like_helical_dom_sf"/>
</dbReference>
<dbReference type="EMBL" id="VLKG01000001">
    <property type="protein sequence ID" value="TWH77453.1"/>
    <property type="molecule type" value="Genomic_DNA"/>
</dbReference>
<comment type="pathway">
    <text evidence="3">Porphyrin-containing compound metabolism; protoheme biosynthesis.</text>
</comment>
<evidence type="ECO:0000313" key="12">
    <source>
        <dbReference type="EMBL" id="TWH77453.1"/>
    </source>
</evidence>
<dbReference type="GO" id="GO:0005886">
    <property type="term" value="C:plasma membrane"/>
    <property type="evidence" value="ECO:0007669"/>
    <property type="project" value="UniProtKB-SubCell"/>
</dbReference>
<gene>
    <name evidence="12" type="ORF">LX59_00370</name>
</gene>
<keyword evidence="7 10" id="KW-1133">Transmembrane helix</keyword>
<evidence type="ECO:0000256" key="3">
    <source>
        <dbReference type="ARBA" id="ARBA00004744"/>
    </source>
</evidence>
<keyword evidence="13" id="KW-1185">Reference proteome</keyword>
<evidence type="ECO:0000256" key="4">
    <source>
        <dbReference type="ARBA" id="ARBA00022475"/>
    </source>
</evidence>
<dbReference type="OrthoDB" id="7053339at2"/>
<keyword evidence="8 10" id="KW-0472">Membrane</keyword>
<evidence type="ECO:0000256" key="7">
    <source>
        <dbReference type="ARBA" id="ARBA00022989"/>
    </source>
</evidence>
<accession>A0A562J2V1</accession>
<keyword evidence="5" id="KW-0997">Cell inner membrane</keyword>
<dbReference type="GO" id="GO:0043022">
    <property type="term" value="F:ribosome binding"/>
    <property type="evidence" value="ECO:0007669"/>
    <property type="project" value="TreeGrafter"/>
</dbReference>
<dbReference type="GO" id="GO:0006614">
    <property type="term" value="P:SRP-dependent cotranslational protein targeting to membrane"/>
    <property type="evidence" value="ECO:0007669"/>
    <property type="project" value="InterPro"/>
</dbReference>
<dbReference type="NCBIfam" id="TIGR00540">
    <property type="entry name" value="TPR_hemY_coli"/>
    <property type="match status" value="1"/>
</dbReference>
<dbReference type="SUPFAM" id="SSF48452">
    <property type="entry name" value="TPR-like"/>
    <property type="match status" value="2"/>
</dbReference>
<dbReference type="Pfam" id="PF07219">
    <property type="entry name" value="HemY_N"/>
    <property type="match status" value="1"/>
</dbReference>